<feature type="transmembrane region" description="Helical" evidence="1">
    <location>
        <begin position="6"/>
        <end position="22"/>
    </location>
</feature>
<feature type="transmembrane region" description="Helical" evidence="1">
    <location>
        <begin position="233"/>
        <end position="250"/>
    </location>
</feature>
<dbReference type="AlphaFoldDB" id="A0A3E3K1K8"/>
<dbReference type="NCBIfam" id="TIGR04370">
    <property type="entry name" value="glyco_rpt_poly"/>
    <property type="match status" value="1"/>
</dbReference>
<keyword evidence="1" id="KW-0812">Transmembrane</keyword>
<name>A0A3E3K1K8_9FIRM</name>
<keyword evidence="1" id="KW-1133">Transmembrane helix</keyword>
<dbReference type="EMBL" id="QVLX01000004">
    <property type="protein sequence ID" value="RGE86905.1"/>
    <property type="molecule type" value="Genomic_DNA"/>
</dbReference>
<evidence type="ECO:0000256" key="1">
    <source>
        <dbReference type="SAM" id="Phobius"/>
    </source>
</evidence>
<accession>A0A3E3K1K8</accession>
<proteinExistence type="predicted"/>
<dbReference type="RefSeq" id="WP_082349951.1">
    <property type="nucleotide sequence ID" value="NZ_JBKXQI010000002.1"/>
</dbReference>
<feature type="transmembrane region" description="Helical" evidence="1">
    <location>
        <begin position="150"/>
        <end position="171"/>
    </location>
</feature>
<feature type="transmembrane region" description="Helical" evidence="1">
    <location>
        <begin position="34"/>
        <end position="53"/>
    </location>
</feature>
<reference evidence="2 3" key="1">
    <citation type="submission" date="2018-08" db="EMBL/GenBank/DDBJ databases">
        <title>A genome reference for cultivated species of the human gut microbiota.</title>
        <authorList>
            <person name="Zou Y."/>
            <person name="Xue W."/>
            <person name="Luo G."/>
        </authorList>
    </citation>
    <scope>NUCLEOTIDE SEQUENCE [LARGE SCALE GENOMIC DNA]</scope>
    <source>
        <strain evidence="2 3">AF37-2AT</strain>
    </source>
</reference>
<evidence type="ECO:0000313" key="3">
    <source>
        <dbReference type="Proteomes" id="UP000261080"/>
    </source>
</evidence>
<feature type="transmembrane region" description="Helical" evidence="1">
    <location>
        <begin position="204"/>
        <end position="221"/>
    </location>
</feature>
<feature type="transmembrane region" description="Helical" evidence="1">
    <location>
        <begin position="326"/>
        <end position="347"/>
    </location>
</feature>
<keyword evidence="1" id="KW-0472">Membrane</keyword>
<feature type="transmembrane region" description="Helical" evidence="1">
    <location>
        <begin position="288"/>
        <end position="306"/>
    </location>
</feature>
<protein>
    <submittedName>
        <fullName evidence="2">Oligosaccharide repeat unit polymerase</fullName>
    </submittedName>
</protein>
<evidence type="ECO:0000313" key="2">
    <source>
        <dbReference type="EMBL" id="RGE86905.1"/>
    </source>
</evidence>
<feature type="transmembrane region" description="Helical" evidence="1">
    <location>
        <begin position="94"/>
        <end position="114"/>
    </location>
</feature>
<feature type="transmembrane region" description="Helical" evidence="1">
    <location>
        <begin position="411"/>
        <end position="427"/>
    </location>
</feature>
<keyword evidence="3" id="KW-1185">Reference proteome</keyword>
<organism evidence="2 3">
    <name type="scientific">Sellimonas intestinalis</name>
    <dbReference type="NCBI Taxonomy" id="1653434"/>
    <lineage>
        <taxon>Bacteria</taxon>
        <taxon>Bacillati</taxon>
        <taxon>Bacillota</taxon>
        <taxon>Clostridia</taxon>
        <taxon>Lachnospirales</taxon>
        <taxon>Lachnospiraceae</taxon>
        <taxon>Sellimonas</taxon>
    </lineage>
</organism>
<feature type="transmembrane region" description="Helical" evidence="1">
    <location>
        <begin position="353"/>
        <end position="374"/>
    </location>
</feature>
<gene>
    <name evidence="2" type="ORF">DW016_08100</name>
</gene>
<feature type="transmembrane region" description="Helical" evidence="1">
    <location>
        <begin position="386"/>
        <end position="405"/>
    </location>
</feature>
<comment type="caution">
    <text evidence="2">The sequence shown here is derived from an EMBL/GenBank/DDBJ whole genome shotgun (WGS) entry which is preliminary data.</text>
</comment>
<sequence length="439" mass="51762">MRYRMSILTISICFLFFLFFLSRKEKWFHPGVIMTAYWIGLIFFASLQLFGLYSISNWAYLVFVVGLSSFCFGTLYGSFFSAKISMSRKKEYVLDYRLIYILYFIVILFLLYNFKNVMELLNSGYTWAKIRRLYSNQGQVSGYNEVTMSAFNVMMNQFVSTPTIYASLPIAVSDMLIGKKDKKLFGMTLIMMFLWMMTSGGRSIVLWLVLYLFFGIFIVKKRNFQIPKKVKKIMRYSIIPLVFVFVFITVQRKGESMNLLREAYIYFPVGLKNFDYHIQQFENSLQPYLGGASSFYGFIYPIIFILKQIGIMDYPQWILDSRYYSFTILEPNSFIGLDMNAYATIMYQPYLDGGILGVVIILLLFGILCGYYYKKIDTKYIQARNLAIYLFFLQKILFSQVRFYFTQTQQSIAFIIIIIAFVSQSSFRNRISFIRERRN</sequence>
<dbReference type="Proteomes" id="UP000261080">
    <property type="component" value="Unassembled WGS sequence"/>
</dbReference>
<feature type="transmembrane region" description="Helical" evidence="1">
    <location>
        <begin position="59"/>
        <end position="82"/>
    </location>
</feature>